<feature type="transmembrane region" description="Helical" evidence="5">
    <location>
        <begin position="387"/>
        <end position="416"/>
    </location>
</feature>
<dbReference type="AlphaFoldDB" id="A0A2X1WA31"/>
<feature type="transmembrane region" description="Helical" evidence="5">
    <location>
        <begin position="180"/>
        <end position="202"/>
    </location>
</feature>
<evidence type="ECO:0000256" key="2">
    <source>
        <dbReference type="ARBA" id="ARBA00022692"/>
    </source>
</evidence>
<dbReference type="GO" id="GO:0055085">
    <property type="term" value="P:transmembrane transport"/>
    <property type="evidence" value="ECO:0007669"/>
    <property type="project" value="InterPro"/>
</dbReference>
<evidence type="ECO:0000313" key="8">
    <source>
        <dbReference type="Proteomes" id="UP000251647"/>
    </source>
</evidence>
<keyword evidence="3 5" id="KW-1133">Transmembrane helix</keyword>
<protein>
    <submittedName>
        <fullName evidence="7">Probable sulfate transporter Rv1739c/MT1781</fullName>
    </submittedName>
</protein>
<dbReference type="CDD" id="cd07042">
    <property type="entry name" value="STAS_SulP_like_sulfate_transporter"/>
    <property type="match status" value="1"/>
</dbReference>
<dbReference type="Gene3D" id="3.30.750.24">
    <property type="entry name" value="STAS domain"/>
    <property type="match status" value="1"/>
</dbReference>
<reference evidence="7 8" key="1">
    <citation type="submission" date="2018-06" db="EMBL/GenBank/DDBJ databases">
        <authorList>
            <consortium name="Pathogen Informatics"/>
            <person name="Doyle S."/>
        </authorList>
    </citation>
    <scope>NUCLEOTIDE SEQUENCE [LARGE SCALE GENOMIC DNA]</scope>
    <source>
        <strain evidence="7 8">NCTC11647</strain>
    </source>
</reference>
<evidence type="ECO:0000259" key="6">
    <source>
        <dbReference type="PROSITE" id="PS50801"/>
    </source>
</evidence>
<keyword evidence="4 5" id="KW-0472">Membrane</keyword>
<proteinExistence type="predicted"/>
<feature type="transmembrane region" description="Helical" evidence="5">
    <location>
        <begin position="332"/>
        <end position="349"/>
    </location>
</feature>
<evidence type="ECO:0000256" key="4">
    <source>
        <dbReference type="ARBA" id="ARBA00023136"/>
    </source>
</evidence>
<evidence type="ECO:0000313" key="7">
    <source>
        <dbReference type="EMBL" id="SPY27899.1"/>
    </source>
</evidence>
<feature type="transmembrane region" description="Helical" evidence="5">
    <location>
        <begin position="139"/>
        <end position="160"/>
    </location>
</feature>
<keyword evidence="2 5" id="KW-0812">Transmembrane</keyword>
<feature type="transmembrane region" description="Helical" evidence="5">
    <location>
        <begin position="31"/>
        <end position="51"/>
    </location>
</feature>
<organism evidence="7 8">
    <name type="scientific">Photobacterium damselae</name>
    <dbReference type="NCBI Taxonomy" id="38293"/>
    <lineage>
        <taxon>Bacteria</taxon>
        <taxon>Pseudomonadati</taxon>
        <taxon>Pseudomonadota</taxon>
        <taxon>Gammaproteobacteria</taxon>
        <taxon>Vibrionales</taxon>
        <taxon>Vibrionaceae</taxon>
        <taxon>Photobacterium</taxon>
    </lineage>
</organism>
<dbReference type="RefSeq" id="WP_005299939.1">
    <property type="nucleotide sequence ID" value="NZ_PYOG01000001.1"/>
</dbReference>
<dbReference type="Proteomes" id="UP000251647">
    <property type="component" value="Unassembled WGS sequence"/>
</dbReference>
<dbReference type="GO" id="GO:0016020">
    <property type="term" value="C:membrane"/>
    <property type="evidence" value="ECO:0007669"/>
    <property type="project" value="UniProtKB-SubCell"/>
</dbReference>
<dbReference type="InterPro" id="IPR002645">
    <property type="entry name" value="STAS_dom"/>
</dbReference>
<feature type="transmembrane region" description="Helical" evidence="5">
    <location>
        <begin position="106"/>
        <end position="127"/>
    </location>
</feature>
<feature type="transmembrane region" description="Helical" evidence="5">
    <location>
        <begin position="80"/>
        <end position="100"/>
    </location>
</feature>
<name>A0A2X1WA31_PHODM</name>
<dbReference type="InterPro" id="IPR036513">
    <property type="entry name" value="STAS_dom_sf"/>
</dbReference>
<feature type="transmembrane region" description="Helical" evidence="5">
    <location>
        <begin position="259"/>
        <end position="278"/>
    </location>
</feature>
<dbReference type="EMBL" id="UATL01000001">
    <property type="protein sequence ID" value="SPY27899.1"/>
    <property type="molecule type" value="Genomic_DNA"/>
</dbReference>
<comment type="subcellular location">
    <subcellularLocation>
        <location evidence="1">Membrane</location>
        <topology evidence="1">Multi-pass membrane protein</topology>
    </subcellularLocation>
</comment>
<evidence type="ECO:0000256" key="5">
    <source>
        <dbReference type="SAM" id="Phobius"/>
    </source>
</evidence>
<sequence>MSHSFSLKIHDLIPGLKSLQKYDRSWFPDDLRAALSVVAVALPVAIAYAQLAGVNEIAGLYACVLPMIAYAFFGTSRQLIVGPDAATCAVIAAVVTPLAAGDSVKHLQLVVTMTIMTGLWCLIASRFKLGVLADFLSRPILMGLLNGVAITIIVGQFAKITGVKFEEKHLLERIYAVPDYLASIHWPTVGTAAFTLLVFLLFKRFKPTWPAAMLAIAIAAFAVFILHLDQYGIAILGDVKGGLPTFSLPVFDLGLTRELVMPALNLAMVSFVSMMLTARSFAARNGYEIDADKEFRALGIANLASALSQGFAISGADSRTAVNDASGGKSQLVSIIAAIVIGVIALFVYEPLRYIPHAALGVILVISSISLLDFIGMWALKTRDRDAFLLATITFVAVLIIGVIPGITLAVLLGLFQFIRVVMRPSDQTMGLDDKGVLRSLDDSDKAAAIPGVFIYRFNSPLTYFNAAYFKRRLLQQISQQETPPACVIIDAVASFTHMDVSVMAVLDDIHGILKRKGVRLILAGRKRQLQKWCELVGMNMGDGGITIRSDMYLAIKMSGCYRQAYADGLVAEVKKNEVTAAIAP</sequence>
<gene>
    <name evidence="7" type="ORF">NCTC11647_00964</name>
</gene>
<feature type="transmembrane region" description="Helical" evidence="5">
    <location>
        <begin position="355"/>
        <end position="380"/>
    </location>
</feature>
<dbReference type="Pfam" id="PF01740">
    <property type="entry name" value="STAS"/>
    <property type="match status" value="1"/>
</dbReference>
<dbReference type="FunFam" id="3.30.750.24:FF:000044">
    <property type="entry name" value="Sulfate permease family protein"/>
    <property type="match status" value="1"/>
</dbReference>
<dbReference type="Pfam" id="PF00916">
    <property type="entry name" value="Sulfate_transp"/>
    <property type="match status" value="1"/>
</dbReference>
<feature type="transmembrane region" description="Helical" evidence="5">
    <location>
        <begin position="209"/>
        <end position="228"/>
    </location>
</feature>
<evidence type="ECO:0000256" key="3">
    <source>
        <dbReference type="ARBA" id="ARBA00022989"/>
    </source>
</evidence>
<dbReference type="InterPro" id="IPR011547">
    <property type="entry name" value="SLC26A/SulP_dom"/>
</dbReference>
<dbReference type="PANTHER" id="PTHR11814">
    <property type="entry name" value="SULFATE TRANSPORTER"/>
    <property type="match status" value="1"/>
</dbReference>
<evidence type="ECO:0000256" key="1">
    <source>
        <dbReference type="ARBA" id="ARBA00004141"/>
    </source>
</evidence>
<feature type="domain" description="STAS" evidence="6">
    <location>
        <begin position="443"/>
        <end position="559"/>
    </location>
</feature>
<dbReference type="SUPFAM" id="SSF52091">
    <property type="entry name" value="SpoIIaa-like"/>
    <property type="match status" value="1"/>
</dbReference>
<feature type="transmembrane region" description="Helical" evidence="5">
    <location>
        <begin position="57"/>
        <end position="73"/>
    </location>
</feature>
<dbReference type="InterPro" id="IPR001902">
    <property type="entry name" value="SLC26A/SulP_fam"/>
</dbReference>
<dbReference type="PROSITE" id="PS50801">
    <property type="entry name" value="STAS"/>
    <property type="match status" value="1"/>
</dbReference>
<accession>A0A2X1WA31</accession>